<accession>A0AAU7VJL5</accession>
<reference evidence="9" key="2">
    <citation type="submission" date="2024-06" db="EMBL/GenBank/DDBJ databases">
        <authorList>
            <person name="Petrova K.O."/>
            <person name="Toshchakov S.V."/>
            <person name="Boltjanskaja Y.V."/>
            <person name="Kevbrin V."/>
        </authorList>
    </citation>
    <scope>NUCLEOTIDE SEQUENCE</scope>
    <source>
        <strain evidence="9">Z-910T</strain>
    </source>
</reference>
<name>A0AAU7VJL5_9FIRM</name>
<dbReference type="EC" id="2.1.1.107" evidence="1"/>
<dbReference type="FunFam" id="3.30.950.10:FF:000001">
    <property type="entry name" value="Siroheme synthase"/>
    <property type="match status" value="1"/>
</dbReference>
<dbReference type="EMBL" id="CP158367">
    <property type="protein sequence ID" value="XBX74308.1"/>
    <property type="molecule type" value="Genomic_DNA"/>
</dbReference>
<dbReference type="Gene3D" id="3.30.950.10">
    <property type="entry name" value="Methyltransferase, Cobalt-precorrin-4 Transmethylase, Domain 2"/>
    <property type="match status" value="1"/>
</dbReference>
<dbReference type="InterPro" id="IPR014777">
    <property type="entry name" value="4pyrrole_Mease_sub1"/>
</dbReference>
<evidence type="ECO:0000256" key="5">
    <source>
        <dbReference type="ARBA" id="ARBA00023244"/>
    </source>
</evidence>
<dbReference type="InterPro" id="IPR050161">
    <property type="entry name" value="Siro_Cobalamin_biosynth"/>
</dbReference>
<evidence type="ECO:0000256" key="2">
    <source>
        <dbReference type="ARBA" id="ARBA00022603"/>
    </source>
</evidence>
<feature type="domain" description="Tetrapyrrole methylase" evidence="7">
    <location>
        <begin position="7"/>
        <end position="215"/>
    </location>
</feature>
<dbReference type="RefSeq" id="WP_350343062.1">
    <property type="nucleotide sequence ID" value="NZ_CP158367.1"/>
</dbReference>
<dbReference type="PANTHER" id="PTHR45790:SF3">
    <property type="entry name" value="S-ADENOSYL-L-METHIONINE-DEPENDENT UROPORPHYRINOGEN III METHYLTRANSFERASE, CHLOROPLASTIC"/>
    <property type="match status" value="1"/>
</dbReference>
<dbReference type="FunFam" id="3.40.1010.10:FF:000001">
    <property type="entry name" value="Siroheme synthase"/>
    <property type="match status" value="1"/>
</dbReference>
<keyword evidence="2 6" id="KW-0489">Methyltransferase</keyword>
<dbReference type="InterPro" id="IPR000878">
    <property type="entry name" value="4pyrrol_Mease"/>
</dbReference>
<organism evidence="9">
    <name type="scientific">Proteinivorax tanatarense</name>
    <dbReference type="NCBI Taxonomy" id="1260629"/>
    <lineage>
        <taxon>Bacteria</taxon>
        <taxon>Bacillati</taxon>
        <taxon>Bacillota</taxon>
        <taxon>Clostridia</taxon>
        <taxon>Eubacteriales</taxon>
        <taxon>Proteinivoracaceae</taxon>
        <taxon>Proteinivorax</taxon>
    </lineage>
</organism>
<proteinExistence type="inferred from homology"/>
<dbReference type="SUPFAM" id="SSF53790">
    <property type="entry name" value="Tetrapyrrole methylase"/>
    <property type="match status" value="1"/>
</dbReference>
<dbReference type="Gene3D" id="3.40.50.10090">
    <property type="match status" value="2"/>
</dbReference>
<reference evidence="9" key="1">
    <citation type="journal article" date="2013" name="Extremophiles">
        <title>Proteinivorax tanatarense gen. nov., sp. nov., an anaerobic, haloalkaliphilic, proteolytic bacterium isolated from a decaying algal bloom, and proposal of Proteinivoraceae fam. nov.</title>
        <authorList>
            <person name="Kevbrin V."/>
            <person name="Boltyanskaya Y."/>
            <person name="Zhilina T."/>
            <person name="Kolganova T."/>
            <person name="Lavrentjeva E."/>
            <person name="Kuznetsov B."/>
        </authorList>
    </citation>
    <scope>NUCLEOTIDE SEQUENCE</scope>
    <source>
        <strain evidence="9">Z-910T</strain>
    </source>
</reference>
<dbReference type="CDD" id="cd11642">
    <property type="entry name" value="SUMT"/>
    <property type="match status" value="1"/>
</dbReference>
<dbReference type="NCBIfam" id="TIGR01469">
    <property type="entry name" value="cobA_cysG_Cterm"/>
    <property type="match status" value="1"/>
</dbReference>
<keyword evidence="5" id="KW-0627">Porphyrin biosynthesis</keyword>
<evidence type="ECO:0000259" key="7">
    <source>
        <dbReference type="Pfam" id="PF00590"/>
    </source>
</evidence>
<dbReference type="GO" id="GO:0004852">
    <property type="term" value="F:uroporphyrinogen-III synthase activity"/>
    <property type="evidence" value="ECO:0007669"/>
    <property type="project" value="InterPro"/>
</dbReference>
<protein>
    <recommendedName>
        <fullName evidence="1">uroporphyrinogen-III C-methyltransferase</fullName>
        <ecNumber evidence="1">2.1.1.107</ecNumber>
    </recommendedName>
</protein>
<dbReference type="GO" id="GO:0032259">
    <property type="term" value="P:methylation"/>
    <property type="evidence" value="ECO:0007669"/>
    <property type="project" value="UniProtKB-KW"/>
</dbReference>
<dbReference type="InterPro" id="IPR036108">
    <property type="entry name" value="4pyrrol_syn_uPrphyn_synt_sf"/>
</dbReference>
<dbReference type="InterPro" id="IPR035996">
    <property type="entry name" value="4pyrrol_Methylase_sf"/>
</dbReference>
<evidence type="ECO:0000259" key="8">
    <source>
        <dbReference type="Pfam" id="PF02602"/>
    </source>
</evidence>
<dbReference type="AlphaFoldDB" id="A0AAU7VJL5"/>
<dbReference type="InterPro" id="IPR003754">
    <property type="entry name" value="4pyrrol_synth_uPrphyn_synth"/>
</dbReference>
<dbReference type="Gene3D" id="3.40.1010.10">
    <property type="entry name" value="Cobalt-precorrin-4 Transmethylase, Domain 1"/>
    <property type="match status" value="1"/>
</dbReference>
<dbReference type="GO" id="GO:0004851">
    <property type="term" value="F:uroporphyrin-III C-methyltransferase activity"/>
    <property type="evidence" value="ECO:0007669"/>
    <property type="project" value="UniProtKB-EC"/>
</dbReference>
<evidence type="ECO:0000313" key="9">
    <source>
        <dbReference type="EMBL" id="XBX74308.1"/>
    </source>
</evidence>
<feature type="domain" description="Tetrapyrrole biosynthesis uroporphyrinogen III synthase" evidence="8">
    <location>
        <begin position="268"/>
        <end position="497"/>
    </location>
</feature>
<dbReference type="PROSITE" id="PS00839">
    <property type="entry name" value="SUMT_1"/>
    <property type="match status" value="1"/>
</dbReference>
<dbReference type="SUPFAM" id="SSF69618">
    <property type="entry name" value="HemD-like"/>
    <property type="match status" value="1"/>
</dbReference>
<dbReference type="PROSITE" id="PS00840">
    <property type="entry name" value="SUMT_2"/>
    <property type="match status" value="1"/>
</dbReference>
<dbReference type="InterPro" id="IPR006366">
    <property type="entry name" value="CobA/CysG_C"/>
</dbReference>
<keyword evidence="3 6" id="KW-0808">Transferase</keyword>
<gene>
    <name evidence="9" type="primary">cobA</name>
    <name evidence="9" type="ORF">PRVXT_002340</name>
</gene>
<keyword evidence="4" id="KW-0949">S-adenosyl-L-methionine</keyword>
<evidence type="ECO:0000256" key="3">
    <source>
        <dbReference type="ARBA" id="ARBA00022679"/>
    </source>
</evidence>
<evidence type="ECO:0000256" key="4">
    <source>
        <dbReference type="ARBA" id="ARBA00022691"/>
    </source>
</evidence>
<evidence type="ECO:0000256" key="6">
    <source>
        <dbReference type="RuleBase" id="RU003960"/>
    </source>
</evidence>
<dbReference type="PANTHER" id="PTHR45790">
    <property type="entry name" value="SIROHEME SYNTHASE-RELATED"/>
    <property type="match status" value="1"/>
</dbReference>
<dbReference type="InterPro" id="IPR003043">
    <property type="entry name" value="Uropor_MeTrfase_CS"/>
</dbReference>
<dbReference type="GO" id="GO:0019354">
    <property type="term" value="P:siroheme biosynthetic process"/>
    <property type="evidence" value="ECO:0007669"/>
    <property type="project" value="InterPro"/>
</dbReference>
<comment type="similarity">
    <text evidence="6">Belongs to the precorrin methyltransferase family.</text>
</comment>
<dbReference type="CDD" id="cd06578">
    <property type="entry name" value="HemD"/>
    <property type="match status" value="1"/>
</dbReference>
<dbReference type="NCBIfam" id="NF004790">
    <property type="entry name" value="PRK06136.1"/>
    <property type="match status" value="1"/>
</dbReference>
<sequence>MSYKTNVYLVGTGPGDSELVTIKGLRAIKEADVILYDRLIPLEVLQYAKPNCQLIDSGKAPNKHKLTQSEINNLLVSKAAQGKIVVRLKGGDPFVFGRGGEEAVSLERAGINYEIIPGITSPIGVNEYAGIPVTYRDVSTSFHVITGSEDPNKSDTQVNYQALAKLDGTLIFLMGIERIEEITNSLIEHGKDPDTPTAVISCGCTASEKKVFSSLKLIKDEVQKKGIKAPGIITVGKVVEFGKVINWRKSLPLNGKRILTTRDKKQKQLKDTLLRLGAEVITYPSISVNHKVNLTKETFNKIMKSKFILFTSPTGVEAFWTNLRDKKIDFRHFHQTKIAAIGSSTKNALEQKGVVVDIVPNTFTLEGVVEALSSKVKAGDTLYHIKGNLGRQVVKEELTKIGVSVFEEVVYEVKKVKDLERLEKIKEKTFDYILFTSPSAVKYFSESLTDLGISINNKLIKKSTIGAIGPVTQKACRDMGLTADIIPGSYTIDGLVERIVEEEC</sequence>
<dbReference type="Pfam" id="PF02602">
    <property type="entry name" value="HEM4"/>
    <property type="match status" value="1"/>
</dbReference>
<evidence type="ECO:0000256" key="1">
    <source>
        <dbReference type="ARBA" id="ARBA00012162"/>
    </source>
</evidence>
<dbReference type="Pfam" id="PF00590">
    <property type="entry name" value="TP_methylase"/>
    <property type="match status" value="1"/>
</dbReference>
<dbReference type="InterPro" id="IPR014776">
    <property type="entry name" value="4pyrrole_Mease_sub2"/>
</dbReference>